<feature type="non-terminal residue" evidence="1">
    <location>
        <position position="1"/>
    </location>
</feature>
<comment type="caution">
    <text evidence="1">The sequence shown here is derived from an EMBL/GenBank/DDBJ whole genome shotgun (WGS) entry which is preliminary data.</text>
</comment>
<reference evidence="1" key="1">
    <citation type="submission" date="2022-06" db="EMBL/GenBank/DDBJ databases">
        <title>Phylogenomic reconstructions and comparative analyses of Kickxellomycotina fungi.</title>
        <authorList>
            <person name="Reynolds N.K."/>
            <person name="Stajich J.E."/>
            <person name="Barry K."/>
            <person name="Grigoriev I.V."/>
            <person name="Crous P."/>
            <person name="Smith M.E."/>
        </authorList>
    </citation>
    <scope>NUCLEOTIDE SEQUENCE</scope>
    <source>
        <strain evidence="1">RSA 2271</strain>
    </source>
</reference>
<dbReference type="Proteomes" id="UP001145114">
    <property type="component" value="Unassembled WGS sequence"/>
</dbReference>
<accession>A0ACC1HKS0</accession>
<proteinExistence type="predicted"/>
<evidence type="ECO:0000313" key="2">
    <source>
        <dbReference type="Proteomes" id="UP001145114"/>
    </source>
</evidence>
<dbReference type="EMBL" id="JAMZIH010005908">
    <property type="protein sequence ID" value="KAJ1674514.1"/>
    <property type="molecule type" value="Genomic_DNA"/>
</dbReference>
<keyword evidence="2" id="KW-1185">Reference proteome</keyword>
<gene>
    <name evidence="1" type="primary">MLP1_1</name>
    <name evidence="1" type="ORF">EV182_003128</name>
</gene>
<evidence type="ECO:0000313" key="1">
    <source>
        <dbReference type="EMBL" id="KAJ1674514.1"/>
    </source>
</evidence>
<name>A0ACC1HKS0_9FUNG</name>
<protein>
    <submittedName>
        <fullName evidence="1">Filament-forming protein</fullName>
    </submittedName>
</protein>
<sequence>EQTAQARQKVAEIQVRLAENQGEISSLKQQLQRYVEKESEEREHVERLRLQGQEPTRESMLLSELGEAKGRQQQLEAELEKARKRCYEFQALSQQNESALAQLNETYDAYKLEKENAIAEMRRSLEVAEKRRDELQVRAEELEADLKAQKEELAQLSQARANKEAELQRRISSLEEFKKMYEGNLNQLRQDLTRQTELTREAQENYERELVSHAKDVQVTLASREGWSATKKELAHVTTELEAARKEVESERARFSELQSTHESRIAEHEERIASLRKQNEILMSYLAAVGHDTGSIDFDNPEPPKTDATTAATTGDSRSAGQLGEVIVQLRRERELLSAQLELTQQETRRWHQQATHIQRALDQAREELKGSASKSQAEDVDSGRDELQASILRESNITLRVELQQARDRLKVVEARLHEFEDKIVPELRGSKAELEAELSARKADIEQLERMNQRWKERHEQILAKYDRVDPEELHELQAKLAEHQDKYAALNSELAACRKEMSTLTKTKAMLEARIKHASNVIEAKTESIKNLEARQESAKTSYEGQIKQLRERVAELQSKLGQAQQQQQQQQQQSVQQNTSAAQEGEIQSLKSRIEDYNQQLNHARETLARNSTTLHSVRQELHTSRSEVGTLKSRLQGLEEDNKNLTENYNLAQRLAINYLSDIKALKLQIDACKDQAQATNRAQSLPPASAQQHTSATEQSIPSSHPVLSTQKPAIFSSAEPPAQSDAPTSTAADDDKDTKSTQQTVVSSAAGEGSVDSSTPAPSAFSKVDSTVATTATATVVIPASHPTLTPAPATSTASTGKPMTPNDLKMKLRMMKQSLKREQDSSPVKTGTVQSQIQSQATPPPAGTPDFPRTTTQTGLAVAAPDAAQVSPTPITLKRPSEEEHGVDKRPHVLGSSSNADAQSSTNADEAQPPTTKDDDTSVPTIQKASDADVASPAQNVVSENNVDK</sequence>
<organism evidence="1 2">
    <name type="scientific">Spiromyces aspiralis</name>
    <dbReference type="NCBI Taxonomy" id="68401"/>
    <lineage>
        <taxon>Eukaryota</taxon>
        <taxon>Fungi</taxon>
        <taxon>Fungi incertae sedis</taxon>
        <taxon>Zoopagomycota</taxon>
        <taxon>Kickxellomycotina</taxon>
        <taxon>Kickxellomycetes</taxon>
        <taxon>Kickxellales</taxon>
        <taxon>Kickxellaceae</taxon>
        <taxon>Spiromyces</taxon>
    </lineage>
</organism>